<sequence>MLLQQALKDKICRFNSKCSYPVHQLEAWMASEALTAEEVLDTLYLVRRQLWVETEALQRKANVPPAVSERQRLWCVQCDQVIHFFQLLAERGEADTRLLSRGPDSSVE</sequence>
<comment type="caution">
    <text evidence="1">The sequence shown here is derived from an EMBL/GenBank/DDBJ whole genome shotgun (WGS) entry which is preliminary data.</text>
</comment>
<protein>
    <submittedName>
        <fullName evidence="1">Uncharacterized protein</fullName>
    </submittedName>
</protein>
<dbReference type="EMBL" id="JAULRT010000060">
    <property type="protein sequence ID" value="MDO3383307.1"/>
    <property type="molecule type" value="Genomic_DNA"/>
</dbReference>
<evidence type="ECO:0000313" key="1">
    <source>
        <dbReference type="EMBL" id="MDO3383307.1"/>
    </source>
</evidence>
<gene>
    <name evidence="1" type="ORF">QWI16_14085</name>
</gene>
<reference evidence="1" key="1">
    <citation type="submission" date="2023-07" db="EMBL/GenBank/DDBJ databases">
        <title>Gilvimarinus algae sp. nov., isolated from the surface of Kelp.</title>
        <authorList>
            <person name="Sun Y.Y."/>
            <person name="Gong Y."/>
            <person name="Du Z.J."/>
        </authorList>
    </citation>
    <scope>NUCLEOTIDE SEQUENCE</scope>
    <source>
        <strain evidence="1">SDUM040014</strain>
    </source>
</reference>
<keyword evidence="2" id="KW-1185">Reference proteome</keyword>
<accession>A0ABT8TLR4</accession>
<dbReference type="RefSeq" id="WP_302714076.1">
    <property type="nucleotide sequence ID" value="NZ_JAULRT010000060.1"/>
</dbReference>
<proteinExistence type="predicted"/>
<dbReference type="Proteomes" id="UP001168380">
    <property type="component" value="Unassembled WGS sequence"/>
</dbReference>
<evidence type="ECO:0000313" key="2">
    <source>
        <dbReference type="Proteomes" id="UP001168380"/>
    </source>
</evidence>
<organism evidence="1 2">
    <name type="scientific">Gilvimarinus algae</name>
    <dbReference type="NCBI Taxonomy" id="3058037"/>
    <lineage>
        <taxon>Bacteria</taxon>
        <taxon>Pseudomonadati</taxon>
        <taxon>Pseudomonadota</taxon>
        <taxon>Gammaproteobacteria</taxon>
        <taxon>Cellvibrionales</taxon>
        <taxon>Cellvibrionaceae</taxon>
        <taxon>Gilvimarinus</taxon>
    </lineage>
</organism>
<name>A0ABT8TLR4_9GAMM</name>